<keyword evidence="9" id="KW-1003">Cell membrane</keyword>
<dbReference type="PANTHER" id="PTHR30071">
    <property type="entry name" value="HEME EXPORTER PROTEIN C"/>
    <property type="match status" value="1"/>
</dbReference>
<comment type="similarity">
    <text evidence="3 9">Belongs to the CcmC/CycZ/HelC family.</text>
</comment>
<accession>A0ABP1C3R4</accession>
<dbReference type="EMBL" id="OZ026884">
    <property type="protein sequence ID" value="CAL1238831.1"/>
    <property type="molecule type" value="Genomic_DNA"/>
</dbReference>
<evidence type="ECO:0000256" key="1">
    <source>
        <dbReference type="ARBA" id="ARBA00002442"/>
    </source>
</evidence>
<keyword evidence="8 9" id="KW-0472">Membrane</keyword>
<dbReference type="PRINTS" id="PR01386">
    <property type="entry name" value="CCMCBIOGNSIS"/>
</dbReference>
<evidence type="ECO:0000256" key="6">
    <source>
        <dbReference type="ARBA" id="ARBA00022748"/>
    </source>
</evidence>
<dbReference type="InterPro" id="IPR045062">
    <property type="entry name" value="Cyt_c_biogenesis_CcsA/CcmC"/>
</dbReference>
<keyword evidence="7 9" id="KW-1133">Transmembrane helix</keyword>
<keyword evidence="5 9" id="KW-0812">Transmembrane</keyword>
<feature type="transmembrane region" description="Helical" evidence="9">
    <location>
        <begin position="25"/>
        <end position="48"/>
    </location>
</feature>
<evidence type="ECO:0000256" key="3">
    <source>
        <dbReference type="ARBA" id="ARBA00005840"/>
    </source>
</evidence>
<comment type="function">
    <text evidence="1 9">Required for the export of heme to the periplasm for the biogenesis of c-type cytochromes.</text>
</comment>
<sequence length="259" mass="29013">MWKTIGSFLHRLASPKYFFQISGKLVPWLAGLTVILLVSGLYLGLFVAPPDYQQGESYRIMFVHVPSAWMSLFVYVFMATLSAIHLIWNIKLAEVMVRGSAALGASFTFLALATGSLWGKPMWGAWWVWDARLTSELILLFLYLGYIALVSAIEEPRMAARAGAVLLLVGVVNIPIIHYSVEWWNTLHQGPTVTKFGKPSIHVTMLVPLLLMALAFQCYYFTVALLCARTELLERERRSAWVREMLAGSEAAVDLPRSG</sequence>
<keyword evidence="6 9" id="KW-0201">Cytochrome c-type biogenesis</keyword>
<name>A0ABP1C3R4_9GAMM</name>
<evidence type="ECO:0000256" key="2">
    <source>
        <dbReference type="ARBA" id="ARBA00004141"/>
    </source>
</evidence>
<feature type="transmembrane region" description="Helical" evidence="9">
    <location>
        <begin position="201"/>
        <end position="228"/>
    </location>
</feature>
<dbReference type="InterPro" id="IPR002541">
    <property type="entry name" value="Cyt_c_assembly"/>
</dbReference>
<evidence type="ECO:0000256" key="9">
    <source>
        <dbReference type="RuleBase" id="RU364092"/>
    </source>
</evidence>
<evidence type="ECO:0000313" key="11">
    <source>
        <dbReference type="EMBL" id="CAL1238831.1"/>
    </source>
</evidence>
<keyword evidence="9" id="KW-0813">Transport</keyword>
<keyword evidence="9" id="KW-0997">Cell inner membrane</keyword>
<organism evidence="11 12">
    <name type="scientific">Candidatus Methylocalor cossyra</name>
    <dbReference type="NCBI Taxonomy" id="3108543"/>
    <lineage>
        <taxon>Bacteria</taxon>
        <taxon>Pseudomonadati</taxon>
        <taxon>Pseudomonadota</taxon>
        <taxon>Gammaproteobacteria</taxon>
        <taxon>Methylococcales</taxon>
        <taxon>Methylococcaceae</taxon>
        <taxon>Candidatus Methylocalor</taxon>
    </lineage>
</organism>
<dbReference type="RefSeq" id="WP_348758443.1">
    <property type="nucleotide sequence ID" value="NZ_OZ026884.1"/>
</dbReference>
<evidence type="ECO:0000256" key="7">
    <source>
        <dbReference type="ARBA" id="ARBA00022989"/>
    </source>
</evidence>
<dbReference type="PANTHER" id="PTHR30071:SF1">
    <property type="entry name" value="CYTOCHROME B_B6 PROTEIN-RELATED"/>
    <property type="match status" value="1"/>
</dbReference>
<proteinExistence type="inferred from homology"/>
<feature type="transmembrane region" description="Helical" evidence="9">
    <location>
        <begin position="68"/>
        <end position="88"/>
    </location>
</feature>
<evidence type="ECO:0000256" key="8">
    <source>
        <dbReference type="ARBA" id="ARBA00023136"/>
    </source>
</evidence>
<keyword evidence="12" id="KW-1185">Reference proteome</keyword>
<reference evidence="11 12" key="1">
    <citation type="submission" date="2024-04" db="EMBL/GenBank/DDBJ databases">
        <authorList>
            <person name="Cremers G."/>
        </authorList>
    </citation>
    <scope>NUCLEOTIDE SEQUENCE [LARGE SCALE GENOMIC DNA]</scope>
    <source>
        <strain evidence="11">MeCH1-AG</strain>
    </source>
</reference>
<feature type="transmembrane region" description="Helical" evidence="9">
    <location>
        <begin position="131"/>
        <end position="150"/>
    </location>
</feature>
<dbReference type="Pfam" id="PF01578">
    <property type="entry name" value="Cytochrom_C_asm"/>
    <property type="match status" value="1"/>
</dbReference>
<evidence type="ECO:0000256" key="5">
    <source>
        <dbReference type="ARBA" id="ARBA00022692"/>
    </source>
</evidence>
<gene>
    <name evidence="9 11" type="primary">ccmC</name>
    <name evidence="11" type="ORF">MECH1_V1_0043</name>
</gene>
<feature type="domain" description="Cytochrome c assembly protein" evidence="10">
    <location>
        <begin position="11"/>
        <end position="188"/>
    </location>
</feature>
<evidence type="ECO:0000256" key="4">
    <source>
        <dbReference type="ARBA" id="ARBA00016463"/>
    </source>
</evidence>
<dbReference type="NCBIfam" id="TIGR01191">
    <property type="entry name" value="ccmC"/>
    <property type="match status" value="1"/>
</dbReference>
<dbReference type="Proteomes" id="UP001497493">
    <property type="component" value="Chromosome"/>
</dbReference>
<comment type="subcellular location">
    <subcellularLocation>
        <location evidence="9">Cell inner membrane</location>
    </subcellularLocation>
    <subcellularLocation>
        <location evidence="2">Membrane</location>
        <topology evidence="2">Multi-pass membrane protein</topology>
    </subcellularLocation>
</comment>
<protein>
    <recommendedName>
        <fullName evidence="4 9">Heme exporter protein C</fullName>
    </recommendedName>
    <alternativeName>
        <fullName evidence="9">Cytochrome c-type biogenesis protein</fullName>
    </alternativeName>
</protein>
<feature type="transmembrane region" description="Helical" evidence="9">
    <location>
        <begin position="100"/>
        <end position="119"/>
    </location>
</feature>
<feature type="transmembrane region" description="Helical" evidence="9">
    <location>
        <begin position="162"/>
        <end position="181"/>
    </location>
</feature>
<dbReference type="InterPro" id="IPR003557">
    <property type="entry name" value="Cyt_c_biogenesis_CcmC"/>
</dbReference>
<evidence type="ECO:0000313" key="12">
    <source>
        <dbReference type="Proteomes" id="UP001497493"/>
    </source>
</evidence>
<evidence type="ECO:0000259" key="10">
    <source>
        <dbReference type="Pfam" id="PF01578"/>
    </source>
</evidence>